<feature type="transmembrane region" description="Helical" evidence="6">
    <location>
        <begin position="201"/>
        <end position="224"/>
    </location>
</feature>
<keyword evidence="3 6" id="KW-0812">Transmembrane</keyword>
<evidence type="ECO:0000256" key="1">
    <source>
        <dbReference type="ARBA" id="ARBA00004141"/>
    </source>
</evidence>
<accession>A0A139N6H6</accession>
<protein>
    <submittedName>
        <fullName evidence="7">Membrane protein</fullName>
    </submittedName>
</protein>
<keyword evidence="5 6" id="KW-0472">Membrane</keyword>
<dbReference type="PANTHER" id="PTHR23291">
    <property type="entry name" value="BAX INHIBITOR-RELATED"/>
    <property type="match status" value="1"/>
</dbReference>
<dbReference type="CDD" id="cd10432">
    <property type="entry name" value="BI-1-like_bacterial"/>
    <property type="match status" value="1"/>
</dbReference>
<evidence type="ECO:0000256" key="4">
    <source>
        <dbReference type="ARBA" id="ARBA00022989"/>
    </source>
</evidence>
<feature type="transmembrane region" description="Helical" evidence="6">
    <location>
        <begin position="163"/>
        <end position="181"/>
    </location>
</feature>
<evidence type="ECO:0000256" key="2">
    <source>
        <dbReference type="ARBA" id="ARBA00010350"/>
    </source>
</evidence>
<dbReference type="Pfam" id="PF01027">
    <property type="entry name" value="Bax1-I"/>
    <property type="match status" value="1"/>
</dbReference>
<name>A0A139N6H6_STRGN</name>
<keyword evidence="4 6" id="KW-1133">Transmembrane helix</keyword>
<gene>
    <name evidence="7" type="ORF">SGODD07_01113</name>
</gene>
<dbReference type="AlphaFoldDB" id="A0A139N6H6"/>
<comment type="subcellular location">
    <subcellularLocation>
        <location evidence="1">Membrane</location>
        <topology evidence="1">Multi-pass membrane protein</topology>
    </subcellularLocation>
</comment>
<comment type="caution">
    <text evidence="7">The sequence shown here is derived from an EMBL/GenBank/DDBJ whole genome shotgun (WGS) entry which is preliminary data.</text>
</comment>
<dbReference type="GO" id="GO:0005886">
    <property type="term" value="C:plasma membrane"/>
    <property type="evidence" value="ECO:0007669"/>
    <property type="project" value="TreeGrafter"/>
</dbReference>
<feature type="transmembrane region" description="Helical" evidence="6">
    <location>
        <begin position="55"/>
        <end position="76"/>
    </location>
</feature>
<dbReference type="Proteomes" id="UP000070096">
    <property type="component" value="Unassembled WGS sequence"/>
</dbReference>
<evidence type="ECO:0000256" key="5">
    <source>
        <dbReference type="ARBA" id="ARBA00023136"/>
    </source>
</evidence>
<feature type="transmembrane region" description="Helical" evidence="6">
    <location>
        <begin position="83"/>
        <end position="104"/>
    </location>
</feature>
<dbReference type="PANTHER" id="PTHR23291:SF50">
    <property type="entry name" value="PROTEIN LIFEGUARD 4"/>
    <property type="match status" value="1"/>
</dbReference>
<evidence type="ECO:0000256" key="6">
    <source>
        <dbReference type="RuleBase" id="RU004379"/>
    </source>
</evidence>
<sequence>MNNRTIIQDASGINTFYAKIYSLVGVGLGISAIVSALMLSMFQSVIVSVLTGSTWIFYVAIATELILVFAASGMAVKNSPVALPLFLVYSALNGFTLSVVLALYTQSSVLSAFVTASAMFFAMAFIGKVTKKDLSGMGRALRAALFGLIIASVVNIFLRNGSFDFLISIAGVIIFSGLIAWDNQKIRYVYERSNGQVENGWAVSLALSLYLDFINLFLSLLRLFGRND</sequence>
<feature type="transmembrane region" description="Helical" evidence="6">
    <location>
        <begin position="139"/>
        <end position="157"/>
    </location>
</feature>
<proteinExistence type="inferred from homology"/>
<evidence type="ECO:0000256" key="3">
    <source>
        <dbReference type="ARBA" id="ARBA00022692"/>
    </source>
</evidence>
<organism evidence="7 8">
    <name type="scientific">Streptococcus gordonii</name>
    <dbReference type="NCBI Taxonomy" id="1302"/>
    <lineage>
        <taxon>Bacteria</taxon>
        <taxon>Bacillati</taxon>
        <taxon>Bacillota</taxon>
        <taxon>Bacilli</taxon>
        <taxon>Lactobacillales</taxon>
        <taxon>Streptococcaceae</taxon>
        <taxon>Streptococcus</taxon>
    </lineage>
</organism>
<evidence type="ECO:0000313" key="7">
    <source>
        <dbReference type="EMBL" id="KXT71656.1"/>
    </source>
</evidence>
<dbReference type="InterPro" id="IPR006214">
    <property type="entry name" value="Bax_inhibitor_1-related"/>
</dbReference>
<comment type="similarity">
    <text evidence="2 6">Belongs to the BI1 family.</text>
</comment>
<dbReference type="PATRIC" id="fig|1302.21.peg.1246"/>
<evidence type="ECO:0000313" key="8">
    <source>
        <dbReference type="Proteomes" id="UP000070096"/>
    </source>
</evidence>
<reference evidence="7 8" key="1">
    <citation type="submission" date="2016-01" db="EMBL/GenBank/DDBJ databases">
        <title>Highly variable Streptococcus oralis are common among viridans streptococci isolated from primates.</title>
        <authorList>
            <person name="Denapaite D."/>
            <person name="Rieger M."/>
            <person name="Koendgen S."/>
            <person name="Brueckner R."/>
            <person name="Ochigava I."/>
            <person name="Kappeler P."/>
            <person name="Maetz-Rensing K."/>
            <person name="Leendertz F."/>
            <person name="Hakenbeck R."/>
        </authorList>
    </citation>
    <scope>NUCLEOTIDE SEQUENCE [LARGE SCALE GENOMIC DNA]</scope>
    <source>
        <strain evidence="7 8">DD07</strain>
    </source>
</reference>
<feature type="transmembrane region" description="Helical" evidence="6">
    <location>
        <begin position="110"/>
        <end position="127"/>
    </location>
</feature>
<feature type="transmembrane region" description="Helical" evidence="6">
    <location>
        <begin position="20"/>
        <end position="43"/>
    </location>
</feature>
<dbReference type="EMBL" id="LQRC01000168">
    <property type="protein sequence ID" value="KXT71656.1"/>
    <property type="molecule type" value="Genomic_DNA"/>
</dbReference>